<dbReference type="SUPFAM" id="SSF54593">
    <property type="entry name" value="Glyoxalase/Bleomycin resistance protein/Dihydroxybiphenyl dioxygenase"/>
    <property type="match status" value="1"/>
</dbReference>
<proteinExistence type="predicted"/>
<dbReference type="Gene3D" id="3.30.720.120">
    <property type="match status" value="1"/>
</dbReference>
<dbReference type="EMBL" id="JBHUCP010000048">
    <property type="protein sequence ID" value="MFD1535068.1"/>
    <property type="molecule type" value="Genomic_DNA"/>
</dbReference>
<reference evidence="3" key="1">
    <citation type="journal article" date="2019" name="Int. J. Syst. Evol. Microbiol.">
        <title>The Global Catalogue of Microorganisms (GCM) 10K type strain sequencing project: providing services to taxonomists for standard genome sequencing and annotation.</title>
        <authorList>
            <consortium name="The Broad Institute Genomics Platform"/>
            <consortium name="The Broad Institute Genome Sequencing Center for Infectious Disease"/>
            <person name="Wu L."/>
            <person name="Ma J."/>
        </authorList>
    </citation>
    <scope>NUCLEOTIDE SEQUENCE [LARGE SCALE GENOMIC DNA]</scope>
    <source>
        <strain evidence="3">JCM 12165</strain>
    </source>
</reference>
<feature type="domain" description="VOC" evidence="1">
    <location>
        <begin position="3"/>
        <end position="124"/>
    </location>
</feature>
<dbReference type="Proteomes" id="UP001597145">
    <property type="component" value="Unassembled WGS sequence"/>
</dbReference>
<dbReference type="PROSITE" id="PS51819">
    <property type="entry name" value="VOC"/>
    <property type="match status" value="1"/>
</dbReference>
<comment type="caution">
    <text evidence="2">The sequence shown here is derived from an EMBL/GenBank/DDBJ whole genome shotgun (WGS) entry which is preliminary data.</text>
</comment>
<dbReference type="PANTHER" id="PTHR34109">
    <property type="entry name" value="BNAUNNG04460D PROTEIN-RELATED"/>
    <property type="match status" value="1"/>
</dbReference>
<dbReference type="PANTHER" id="PTHR34109:SF1">
    <property type="entry name" value="VOC DOMAIN-CONTAINING PROTEIN"/>
    <property type="match status" value="1"/>
</dbReference>
<dbReference type="InterPro" id="IPR029068">
    <property type="entry name" value="Glyas_Bleomycin-R_OHBP_Dase"/>
</dbReference>
<evidence type="ECO:0000259" key="1">
    <source>
        <dbReference type="PROSITE" id="PS51819"/>
    </source>
</evidence>
<name>A0ABW4FWZ3_9PSEU</name>
<dbReference type="Gene3D" id="3.30.720.110">
    <property type="match status" value="1"/>
</dbReference>
<evidence type="ECO:0000313" key="2">
    <source>
        <dbReference type="EMBL" id="MFD1535068.1"/>
    </source>
</evidence>
<keyword evidence="3" id="KW-1185">Reference proteome</keyword>
<sequence>MQNITGLRPRLVVDGADAALDFYARALGGTVSERHTGADGRVVHSLVTAGPARFAVKDAGDGDPAPSGDGVPVIMSLEVDDADAVAARMLAAGATVIYEIADRGYGYGGRLRDPFGHQWMISQEAPA</sequence>
<dbReference type="InterPro" id="IPR004360">
    <property type="entry name" value="Glyas_Fos-R_dOase_dom"/>
</dbReference>
<dbReference type="CDD" id="cd07246">
    <property type="entry name" value="VOC_like"/>
    <property type="match status" value="1"/>
</dbReference>
<dbReference type="RefSeq" id="WP_343973223.1">
    <property type="nucleotide sequence ID" value="NZ_BAAAJG010000003.1"/>
</dbReference>
<protein>
    <submittedName>
        <fullName evidence="2">VOC family protein</fullName>
    </submittedName>
</protein>
<accession>A0ABW4FWZ3</accession>
<evidence type="ECO:0000313" key="3">
    <source>
        <dbReference type="Proteomes" id="UP001597145"/>
    </source>
</evidence>
<gene>
    <name evidence="2" type="ORF">ACFSCY_37215</name>
</gene>
<organism evidence="2 3">
    <name type="scientific">Pseudonocardia aurantiaca</name>
    <dbReference type="NCBI Taxonomy" id="75290"/>
    <lineage>
        <taxon>Bacteria</taxon>
        <taxon>Bacillati</taxon>
        <taxon>Actinomycetota</taxon>
        <taxon>Actinomycetes</taxon>
        <taxon>Pseudonocardiales</taxon>
        <taxon>Pseudonocardiaceae</taxon>
        <taxon>Pseudonocardia</taxon>
    </lineage>
</organism>
<dbReference type="Pfam" id="PF00903">
    <property type="entry name" value="Glyoxalase"/>
    <property type="match status" value="1"/>
</dbReference>
<dbReference type="InterPro" id="IPR037523">
    <property type="entry name" value="VOC_core"/>
</dbReference>